<reference evidence="1" key="1">
    <citation type="submission" date="2020-01" db="EMBL/GenBank/DDBJ databases">
        <authorList>
            <person name="Mishra B."/>
        </authorList>
    </citation>
    <scope>NUCLEOTIDE SEQUENCE [LARGE SCALE GENOMIC DNA]</scope>
</reference>
<organism evidence="1 2">
    <name type="scientific">Microthlaspi erraticum</name>
    <dbReference type="NCBI Taxonomy" id="1685480"/>
    <lineage>
        <taxon>Eukaryota</taxon>
        <taxon>Viridiplantae</taxon>
        <taxon>Streptophyta</taxon>
        <taxon>Embryophyta</taxon>
        <taxon>Tracheophyta</taxon>
        <taxon>Spermatophyta</taxon>
        <taxon>Magnoliopsida</taxon>
        <taxon>eudicotyledons</taxon>
        <taxon>Gunneridae</taxon>
        <taxon>Pentapetalae</taxon>
        <taxon>rosids</taxon>
        <taxon>malvids</taxon>
        <taxon>Brassicales</taxon>
        <taxon>Brassicaceae</taxon>
        <taxon>Coluteocarpeae</taxon>
        <taxon>Microthlaspi</taxon>
    </lineage>
</organism>
<dbReference type="Proteomes" id="UP000467841">
    <property type="component" value="Unassembled WGS sequence"/>
</dbReference>
<accession>A0A6D2J2M3</accession>
<evidence type="ECO:0000313" key="2">
    <source>
        <dbReference type="Proteomes" id="UP000467841"/>
    </source>
</evidence>
<protein>
    <recommendedName>
        <fullName evidence="3">Endonuclease/exonuclease/phosphatase domain-containing protein</fullName>
    </recommendedName>
</protein>
<sequence>MCYKVDSSRGSTVQRTQVMRSKFGLPPCLSRGWSAFRLMSRGSMLLKVGQFHTLQNKRSLIMLVFEHLLAFLIPLNGLRHVIDELIHSPLLYFFIILKWQEAKVTHLPFLASDHAPLYVQLSPTVRGNAKRRPFRFEAAWLKHEGFQQLLTASWRGERSTPQALDSLRMTLKKWNREVFGDVQRRKEKLLSEIQHVQDSLENNQSDSLLAREERLLKEFDVILEQEELIWFQKSREKYIALGDRNTSYFHTSTVIRRRRNRIEMLRNDEEI</sequence>
<gene>
    <name evidence="1" type="ORF">MERR_LOCUS24487</name>
</gene>
<proteinExistence type="predicted"/>
<comment type="caution">
    <text evidence="1">The sequence shown here is derived from an EMBL/GenBank/DDBJ whole genome shotgun (WGS) entry which is preliminary data.</text>
</comment>
<evidence type="ECO:0008006" key="3">
    <source>
        <dbReference type="Google" id="ProtNLM"/>
    </source>
</evidence>
<evidence type="ECO:0000313" key="1">
    <source>
        <dbReference type="EMBL" id="CAA7037252.1"/>
    </source>
</evidence>
<dbReference type="OrthoDB" id="1932527at2759"/>
<keyword evidence="2" id="KW-1185">Reference proteome</keyword>
<dbReference type="EMBL" id="CACVBM020001173">
    <property type="protein sequence ID" value="CAA7037252.1"/>
    <property type="molecule type" value="Genomic_DNA"/>
</dbReference>
<name>A0A6D2J2M3_9BRAS</name>
<dbReference type="AlphaFoldDB" id="A0A6D2J2M3"/>